<dbReference type="AlphaFoldDB" id="A0A1F4R4K3"/>
<protein>
    <submittedName>
        <fullName evidence="1">Uncharacterized protein</fullName>
    </submittedName>
</protein>
<accession>A0A1F4R4K3</accession>
<name>A0A1F4R4K3_UNCSA</name>
<dbReference type="Proteomes" id="UP000176938">
    <property type="component" value="Unassembled WGS sequence"/>
</dbReference>
<reference evidence="1 2" key="1">
    <citation type="journal article" date="2016" name="Nat. Commun.">
        <title>Thousands of microbial genomes shed light on interconnected biogeochemical processes in an aquifer system.</title>
        <authorList>
            <person name="Anantharaman K."/>
            <person name="Brown C.T."/>
            <person name="Hug L.A."/>
            <person name="Sharon I."/>
            <person name="Castelle C.J."/>
            <person name="Probst A.J."/>
            <person name="Thomas B.C."/>
            <person name="Singh A."/>
            <person name="Wilkins M.J."/>
            <person name="Karaoz U."/>
            <person name="Brodie E.L."/>
            <person name="Williams K.H."/>
            <person name="Hubbard S.S."/>
            <person name="Banfield J.F."/>
        </authorList>
    </citation>
    <scope>NUCLEOTIDE SEQUENCE [LARGE SCALE GENOMIC DNA]</scope>
</reference>
<gene>
    <name evidence="1" type="ORF">A3H38_05070</name>
</gene>
<comment type="caution">
    <text evidence="1">The sequence shown here is derived from an EMBL/GenBank/DDBJ whole genome shotgun (WGS) entry which is preliminary data.</text>
</comment>
<organism evidence="1 2">
    <name type="scientific">candidate division WOR-1 bacterium RIFCSPLOWO2_02_FULL_46_20</name>
    <dbReference type="NCBI Taxonomy" id="1802567"/>
    <lineage>
        <taxon>Bacteria</taxon>
        <taxon>Bacillati</taxon>
        <taxon>Saganbacteria</taxon>
    </lineage>
</organism>
<evidence type="ECO:0000313" key="2">
    <source>
        <dbReference type="Proteomes" id="UP000176938"/>
    </source>
</evidence>
<proteinExistence type="predicted"/>
<sequence>MFWANLQEERSTGAIPIGGASCIRPGSALFLISLLDILRITTRLLVILSELADKGNLNIQVNILLTINPKQV</sequence>
<dbReference type="EMBL" id="METP01000063">
    <property type="protein sequence ID" value="OGC03050.1"/>
    <property type="molecule type" value="Genomic_DNA"/>
</dbReference>
<evidence type="ECO:0000313" key="1">
    <source>
        <dbReference type="EMBL" id="OGC03050.1"/>
    </source>
</evidence>